<reference evidence="2" key="1">
    <citation type="journal article" date="2022" name="Mol. Ecol. Resour.">
        <title>The genomes of chicory, endive, great burdock and yacon provide insights into Asteraceae palaeo-polyploidization history and plant inulin production.</title>
        <authorList>
            <person name="Fan W."/>
            <person name="Wang S."/>
            <person name="Wang H."/>
            <person name="Wang A."/>
            <person name="Jiang F."/>
            <person name="Liu H."/>
            <person name="Zhao H."/>
            <person name="Xu D."/>
            <person name="Zhang Y."/>
        </authorList>
    </citation>
    <scope>NUCLEOTIDE SEQUENCE [LARGE SCALE GENOMIC DNA]</scope>
    <source>
        <strain evidence="2">cv. Niubang</strain>
    </source>
</reference>
<proteinExistence type="predicted"/>
<organism evidence="1 2">
    <name type="scientific">Arctium lappa</name>
    <name type="common">Greater burdock</name>
    <name type="synonym">Lappa major</name>
    <dbReference type="NCBI Taxonomy" id="4217"/>
    <lineage>
        <taxon>Eukaryota</taxon>
        <taxon>Viridiplantae</taxon>
        <taxon>Streptophyta</taxon>
        <taxon>Embryophyta</taxon>
        <taxon>Tracheophyta</taxon>
        <taxon>Spermatophyta</taxon>
        <taxon>Magnoliopsida</taxon>
        <taxon>eudicotyledons</taxon>
        <taxon>Gunneridae</taxon>
        <taxon>Pentapetalae</taxon>
        <taxon>asterids</taxon>
        <taxon>campanulids</taxon>
        <taxon>Asterales</taxon>
        <taxon>Asteraceae</taxon>
        <taxon>Carduoideae</taxon>
        <taxon>Cardueae</taxon>
        <taxon>Arctiinae</taxon>
        <taxon>Arctium</taxon>
    </lineage>
</organism>
<keyword evidence="2" id="KW-1185">Reference proteome</keyword>
<dbReference type="Proteomes" id="UP001055879">
    <property type="component" value="Linkage Group LG12"/>
</dbReference>
<gene>
    <name evidence="1" type="ORF">L6452_34907</name>
</gene>
<dbReference type="EMBL" id="CM042058">
    <property type="protein sequence ID" value="KAI3685652.1"/>
    <property type="molecule type" value="Genomic_DNA"/>
</dbReference>
<evidence type="ECO:0000313" key="1">
    <source>
        <dbReference type="EMBL" id="KAI3685652.1"/>
    </source>
</evidence>
<comment type="caution">
    <text evidence="1">The sequence shown here is derived from an EMBL/GenBank/DDBJ whole genome shotgun (WGS) entry which is preliminary data.</text>
</comment>
<reference evidence="1 2" key="2">
    <citation type="journal article" date="2022" name="Mol. Ecol. Resour.">
        <title>The genomes of chicory, endive, great burdock and yacon provide insights into Asteraceae paleo-polyploidization history and plant inulin production.</title>
        <authorList>
            <person name="Fan W."/>
            <person name="Wang S."/>
            <person name="Wang H."/>
            <person name="Wang A."/>
            <person name="Jiang F."/>
            <person name="Liu H."/>
            <person name="Zhao H."/>
            <person name="Xu D."/>
            <person name="Zhang Y."/>
        </authorList>
    </citation>
    <scope>NUCLEOTIDE SEQUENCE [LARGE SCALE GENOMIC DNA]</scope>
    <source>
        <strain evidence="2">cv. Niubang</strain>
    </source>
</reference>
<evidence type="ECO:0000313" key="2">
    <source>
        <dbReference type="Proteomes" id="UP001055879"/>
    </source>
</evidence>
<name>A0ACB8YJH1_ARCLA</name>
<protein>
    <submittedName>
        <fullName evidence="1">Uncharacterized protein</fullName>
    </submittedName>
</protein>
<sequence length="2114" mass="232024">MARSQLNLRTNISILISQFKGSTSDRVHSILDSISRSDSPFSIPLPYLQLANIPSSFAISHISILDIRNIDWSETSSSMPPTMLTRSWSETKLIWTKRSAKTNLNVEQVFFSIAKDIKQRLSDSDSKVEEKRHTSFEYGRYGNPTTVVAEEKIRFLLELLLLRNSRLQGYVVVAGEFTKNVVAAAPVLYCRKMDYHSMKRRELQALCKEHNIPANSANSVLADKLSELLNEKKKPTSRQRTCMKGAVETTDESEPAVSRRQAKKVRFSPNNDLVEYELRSGKKEKDMVTETKHRRKSVAKKVAKPVVDNINTVELTDDGVQVPVRLTRSRVQGKDDAILINEKKQDRRAVKDVKKETDAVKELDVNLGKVTRSKVHTLGKGGGVQLDENKQNKGAVKDVEKAGESVEGTVVGRVRVTRSKAQTLMEDGIGPNLNPQVKKMSGRRLVNDVDNVEPSKDIMNVPVRVTRSRGQTLTDVANTVAITQAVKKITRRDTKVSDLSNNLINVPPESNQELPRRKTLRTRGVEIATEEGSEKLGHGKRKKRSEESTAEVSESQHHTDKESRQSRRNRAKVEDSTVLNPSVSKVEMVVDRKVTRSKALLAMKSSEGNNKNRAKNKAEVQRESKMVQQLEEPLEHAGRKNINRRKSVMQPDNTEVVLHLEEHMNRPARKDTRQKLVMQKVKGKGIDKPLVKKRDMVKEIEMVKSPNVGTRKIVGKRKSKEQSGNLSMLDEGLENEENATRSGKDASEDGMKAVDSVTGSHKSKKKRGNPVIEDQTIGTVYVSPVDESQRRSTRSTSKSEGKAVSYPRQNFIAEKQQGSSVKTPALRLDNQLAVENALPEGHQSASLTISSGAIIKDNSSKRRAKLSESKPSDSEEHAEKLNAEGAPVSKSENFELDEEVTEIGRTPAIEESIRRLTRSAIRGESNAAVNTTPGRFTRSGIKHGENAGSKLFEMVDKEKQQSQSAHQRQPLADAQMLSPEVTGVGAHPDVTNSRAIKNSNFRKKKKPPHTVQKTVLADTIGVPSEFSKEAEDQILEHSDDLSVSESVRLPINVMEENRASMSEAAIVMENASLVSAENASGRAPGEVMEVTGADIEKSPVQLTCSAAENETGATPYLTENLLSGKQRSYVGLPNFEDETPSGTTYSDTKRSPFPMAEVSETMADVQNQNQEVYVKSATFSEAQVQVDVDIEESVVKSARLDACGKEMELTISGSMSKRLQTDVMVEEPAVSVLGVDISPGVITKGNNVDADINCDSVSYEAGPSSVCQASFEQSYDKSKLKEMEALLEPSRAEGVEQFIADEGSYAQIEKGYDQEVLTVNDSLQNPSGGKHEVADNDAHNDDDKRASAQKQLMDESVSEDNGVHGSIDMLRSPDTGSRGVAAGVEAQAMDSVWEQSTNKYACQTPVEEEHDAKSNGDDPLEQSIGDDVLQGFAMDENDIKDDVVATQDSLAEQSELSIGKNTTYVTDDEVDNGKELKSEVMPSTGNDVFQMPILNKSDGEDGTVNATKGCETDLMPSTAGNILQDSVLTSGDGDGEGEGVNANKEHESNSKLSTDADDDFNITMELEPISKPSTTNDILETPISGNGIEGECDNASDALKSYLKPSTGDDLLGTSVISKDDVEDDSINVPKELEPGLEPSNTRNTVEVSVSGNGVDSECVVDDKTDGQDGESEQGRLTSNDSPAMDEQDVGDDEPELTQNENMPVELEVSIRSSDKKAEPVLNVALDEVPCDNVNVCASVGQPDLSTHEETPQTPATNENDIRDSIIEINQDVVIKTLGDIDGRANATGVIDTKNDICFCGTEQKSKGSESISPGMNNEQRTKEAETIPENDLAFGDGKEQTVVTVAHSMDTDKVMEDCSNHGVDEENIKTPDNPTGEETSQIVYTKEKPTVDDLGSDRFTEDIGVHESPIPEESTYKKEEFDDTVSDPPTFFKDDDIKKQEEIQQASTSVDWGNHSSGIDEYQKPLSSNESDDVLAEIMKDDRVSDLQTSARASSSMEKSSNSAAGFINSVTNLEKASRNEADGKFSTEEFLNWSDSCLKALFTTPTTNRSSNVKHDQEDAVRFTFPDESRSCDDIEIRGSGAHDFDGQWESEPFDDKTQDPTATPSNEIWFK</sequence>
<accession>A0ACB8YJH1</accession>